<name>A0A397VSN7_9GLOM</name>
<evidence type="ECO:0000313" key="1">
    <source>
        <dbReference type="EMBL" id="RIB25575.1"/>
    </source>
</evidence>
<dbReference type="EMBL" id="QKWP01000169">
    <property type="protein sequence ID" value="RIB25575.1"/>
    <property type="molecule type" value="Genomic_DNA"/>
</dbReference>
<keyword evidence="2" id="KW-1185">Reference proteome</keyword>
<proteinExistence type="predicted"/>
<comment type="caution">
    <text evidence="1">The sequence shown here is derived from an EMBL/GenBank/DDBJ whole genome shotgun (WGS) entry which is preliminary data.</text>
</comment>
<dbReference type="AlphaFoldDB" id="A0A397VSN7"/>
<dbReference type="STRING" id="44941.A0A397VSN7"/>
<sequence>YDPKNLPLRTHKDYLLNIAAIECLNGSSRKREFIYFLGINGRSVLLELKSIKFFDSFPVDIMYSLFKNIAPAILRHWSGLFFKDNQLSNSEYTIPNSVWTNIRKVIDKNKKNMP</sequence>
<dbReference type="OrthoDB" id="2413534at2759"/>
<dbReference type="Proteomes" id="UP000266673">
    <property type="component" value="Unassembled WGS sequence"/>
</dbReference>
<organism evidence="1 2">
    <name type="scientific">Gigaspora rosea</name>
    <dbReference type="NCBI Taxonomy" id="44941"/>
    <lineage>
        <taxon>Eukaryota</taxon>
        <taxon>Fungi</taxon>
        <taxon>Fungi incertae sedis</taxon>
        <taxon>Mucoromycota</taxon>
        <taxon>Glomeromycotina</taxon>
        <taxon>Glomeromycetes</taxon>
        <taxon>Diversisporales</taxon>
        <taxon>Gigasporaceae</taxon>
        <taxon>Gigaspora</taxon>
    </lineage>
</organism>
<gene>
    <name evidence="1" type="ORF">C2G38_1956200</name>
</gene>
<reference evidence="1 2" key="1">
    <citation type="submission" date="2018-06" db="EMBL/GenBank/DDBJ databases">
        <title>Comparative genomics reveals the genomic features of Rhizophagus irregularis, R. cerebriforme, R. diaphanum and Gigaspora rosea, and their symbiotic lifestyle signature.</title>
        <authorList>
            <person name="Morin E."/>
            <person name="San Clemente H."/>
            <person name="Chen E.C.H."/>
            <person name="De La Providencia I."/>
            <person name="Hainaut M."/>
            <person name="Kuo A."/>
            <person name="Kohler A."/>
            <person name="Murat C."/>
            <person name="Tang N."/>
            <person name="Roy S."/>
            <person name="Loubradou J."/>
            <person name="Henrissat B."/>
            <person name="Grigoriev I.V."/>
            <person name="Corradi N."/>
            <person name="Roux C."/>
            <person name="Martin F.M."/>
        </authorList>
    </citation>
    <scope>NUCLEOTIDE SEQUENCE [LARGE SCALE GENOMIC DNA]</scope>
    <source>
        <strain evidence="1 2">DAOM 194757</strain>
    </source>
</reference>
<feature type="non-terminal residue" evidence="1">
    <location>
        <position position="1"/>
    </location>
</feature>
<protein>
    <submittedName>
        <fullName evidence="1">Uncharacterized protein</fullName>
    </submittedName>
</protein>
<evidence type="ECO:0000313" key="2">
    <source>
        <dbReference type="Proteomes" id="UP000266673"/>
    </source>
</evidence>
<accession>A0A397VSN7</accession>